<dbReference type="InterPro" id="IPR017107">
    <property type="entry name" value="AP1_complex_gsu"/>
</dbReference>
<keyword evidence="5 9" id="KW-0653">Protein transport</keyword>
<evidence type="ECO:0000256" key="6">
    <source>
        <dbReference type="ARBA" id="ARBA00023034"/>
    </source>
</evidence>
<dbReference type="InterPro" id="IPR011989">
    <property type="entry name" value="ARM-like"/>
</dbReference>
<dbReference type="eggNOG" id="KOG1062">
    <property type="taxonomic scope" value="Eukaryota"/>
</dbReference>
<evidence type="ECO:0000256" key="4">
    <source>
        <dbReference type="ARBA" id="ARBA00022448"/>
    </source>
</evidence>
<evidence type="ECO:0000256" key="8">
    <source>
        <dbReference type="ARBA" id="ARBA00023329"/>
    </source>
</evidence>
<dbReference type="FunCoup" id="A0A0D2WWX7">
    <property type="interactions" value="201"/>
</dbReference>
<dbReference type="Proteomes" id="UP000008743">
    <property type="component" value="Unassembled WGS sequence"/>
</dbReference>
<dbReference type="RefSeq" id="XP_004343261.1">
    <property type="nucleotide sequence ID" value="XM_004343211.2"/>
</dbReference>
<dbReference type="GO" id="GO:0016192">
    <property type="term" value="P:vesicle-mediated transport"/>
    <property type="evidence" value="ECO:0007669"/>
    <property type="project" value="InterPro"/>
</dbReference>
<evidence type="ECO:0000256" key="3">
    <source>
        <dbReference type="ARBA" id="ARBA00006613"/>
    </source>
</evidence>
<dbReference type="PROSITE" id="PS50180">
    <property type="entry name" value="GAE"/>
    <property type="match status" value="1"/>
</dbReference>
<keyword evidence="8 9" id="KW-0968">Cytoplasmic vesicle</keyword>
<evidence type="ECO:0000256" key="1">
    <source>
        <dbReference type="ARBA" id="ARBA00004156"/>
    </source>
</evidence>
<evidence type="ECO:0000313" key="12">
    <source>
        <dbReference type="Proteomes" id="UP000008743"/>
    </source>
</evidence>
<dbReference type="OMA" id="AICAMRI"/>
<dbReference type="Pfam" id="PF01602">
    <property type="entry name" value="Adaptin_N"/>
    <property type="match status" value="1"/>
</dbReference>
<dbReference type="Pfam" id="PF02883">
    <property type="entry name" value="Alpha_adaptinC2"/>
    <property type="match status" value="1"/>
</dbReference>
<dbReference type="InterPro" id="IPR016024">
    <property type="entry name" value="ARM-type_fold"/>
</dbReference>
<dbReference type="SMART" id="SM00809">
    <property type="entry name" value="Alpha_adaptinC2"/>
    <property type="match status" value="1"/>
</dbReference>
<dbReference type="SUPFAM" id="SSF49348">
    <property type="entry name" value="Clathrin adaptor appendage domain"/>
    <property type="match status" value="1"/>
</dbReference>
<evidence type="ECO:0000256" key="2">
    <source>
        <dbReference type="ARBA" id="ARBA00004555"/>
    </source>
</evidence>
<keyword evidence="7 9" id="KW-0472">Membrane</keyword>
<dbReference type="FunFam" id="1.25.10.10:FF:000030">
    <property type="entry name" value="AP-1 complex subunit gamma"/>
    <property type="match status" value="1"/>
</dbReference>
<dbReference type="PANTHER" id="PTHR22780">
    <property type="entry name" value="ADAPTIN, ALPHA/GAMMA/EPSILON"/>
    <property type="match status" value="1"/>
</dbReference>
<dbReference type="Gene3D" id="1.25.10.10">
    <property type="entry name" value="Leucine-rich Repeat Variant"/>
    <property type="match status" value="1"/>
</dbReference>
<dbReference type="InterPro" id="IPR013041">
    <property type="entry name" value="Clathrin_app_Ig-like_sf"/>
</dbReference>
<proteinExistence type="inferred from homology"/>
<keyword evidence="4 9" id="KW-0813">Transport</keyword>
<evidence type="ECO:0000313" key="11">
    <source>
        <dbReference type="EMBL" id="KJE97565.1"/>
    </source>
</evidence>
<dbReference type="InterPro" id="IPR050840">
    <property type="entry name" value="Adaptor_Complx_Large_Subunit"/>
</dbReference>
<comment type="subcellular location">
    <subcellularLocation>
        <location evidence="1">Cytoplasmic vesicle membrane</location>
    </subcellularLocation>
    <subcellularLocation>
        <location evidence="2">Golgi apparatus</location>
    </subcellularLocation>
</comment>
<dbReference type="PhylomeDB" id="A0A0D2WWX7"/>
<evidence type="ECO:0000256" key="9">
    <source>
        <dbReference type="PIRNR" id="PIRNR037094"/>
    </source>
</evidence>
<dbReference type="AlphaFoldDB" id="A0A0D2WWX7"/>
<dbReference type="STRING" id="595528.A0A0D2WWX7"/>
<reference evidence="12" key="1">
    <citation type="submission" date="2011-02" db="EMBL/GenBank/DDBJ databases">
        <title>The Genome Sequence of Capsaspora owczarzaki ATCC 30864.</title>
        <authorList>
            <person name="Russ C."/>
            <person name="Cuomo C."/>
            <person name="Burger G."/>
            <person name="Gray M.W."/>
            <person name="Holland P.W.H."/>
            <person name="King N."/>
            <person name="Lang F.B.F."/>
            <person name="Roger A.J."/>
            <person name="Ruiz-Trillo I."/>
            <person name="Young S.K."/>
            <person name="Zeng Q."/>
            <person name="Gargeya S."/>
            <person name="Alvarado L."/>
            <person name="Berlin A."/>
            <person name="Chapman S.B."/>
            <person name="Chen Z."/>
            <person name="Freedman E."/>
            <person name="Gellesch M."/>
            <person name="Goldberg J."/>
            <person name="Griggs A."/>
            <person name="Gujja S."/>
            <person name="Heilman E."/>
            <person name="Heiman D."/>
            <person name="Howarth C."/>
            <person name="Mehta T."/>
            <person name="Neiman D."/>
            <person name="Pearson M."/>
            <person name="Roberts A."/>
            <person name="Saif S."/>
            <person name="Shea T."/>
            <person name="Shenoy N."/>
            <person name="Sisk P."/>
            <person name="Stolte C."/>
            <person name="Sykes S."/>
            <person name="White J."/>
            <person name="Yandava C."/>
            <person name="Haas B."/>
            <person name="Nusbaum C."/>
            <person name="Birren B."/>
        </authorList>
    </citation>
    <scope>NUCLEOTIDE SEQUENCE</scope>
    <source>
        <strain evidence="12">ATCC 30864</strain>
    </source>
</reference>
<accession>A0A0D2WWX7</accession>
<keyword evidence="6 9" id="KW-0333">Golgi apparatus</keyword>
<evidence type="ECO:0000259" key="10">
    <source>
        <dbReference type="PROSITE" id="PS50180"/>
    </source>
</evidence>
<name>A0A0D2WWX7_CAPO3</name>
<comment type="similarity">
    <text evidence="3 9">Belongs to the adaptor complexes large subunit family.</text>
</comment>
<evidence type="ECO:0000256" key="5">
    <source>
        <dbReference type="ARBA" id="ARBA00022927"/>
    </source>
</evidence>
<dbReference type="PIRSF" id="PIRSF037094">
    <property type="entry name" value="AP1_complex_gamma"/>
    <property type="match status" value="1"/>
</dbReference>
<dbReference type="OrthoDB" id="28053at2759"/>
<dbReference type="EMBL" id="KE346374">
    <property type="protein sequence ID" value="KJE97565.1"/>
    <property type="molecule type" value="Genomic_DNA"/>
</dbReference>
<dbReference type="GO" id="GO:0006886">
    <property type="term" value="P:intracellular protein transport"/>
    <property type="evidence" value="ECO:0007669"/>
    <property type="project" value="UniProtKB-UniRule"/>
</dbReference>
<dbReference type="InParanoid" id="A0A0D2WWX7"/>
<dbReference type="InterPro" id="IPR008152">
    <property type="entry name" value="Clathrin_a/b/g-adaptin_app_Ig"/>
</dbReference>
<dbReference type="InterPro" id="IPR002553">
    <property type="entry name" value="Clathrin/coatomer_adapt-like_N"/>
</dbReference>
<dbReference type="SUPFAM" id="SSF48371">
    <property type="entry name" value="ARM repeat"/>
    <property type="match status" value="1"/>
</dbReference>
<feature type="domain" description="GAE" evidence="10">
    <location>
        <begin position="729"/>
        <end position="841"/>
    </location>
</feature>
<sequence>MPPSKLRDLIRQIRATKTAADERAVITKECALIRTAIREEEPEYRCRNVAKLLYIHMLGFPAHFGQLECLKLVASPRFVDKRIGYLGVALLLDEKAEIGLLVTNCLKNDMCSSNQYIVGLALSTFGSIASPEMCRDLASEVEKLLKSSNAFVRKKAALAAVRIVRKVPELVENFVPGTRALLGERNHAVLLTGVTLMNEICAISHDSLVHFRKLVPHLIRILKALQVAGSSAEHDVGGITDPFLQVKVLRLLRMLAKDDSESSEALNDLLAQIATNTDTVKNVGNSILYETVLCIMDIRSETGLRVLAVNILGRFLGNSDKNIRYVALNTLLKIVHADQTAVQRHRNTILECLKDSDVTIRRRAVELLLALVNQANIRALAQELLLFLENCESEFKSFLTTELFLVAERYSPSRRWHIDTVLRIITMAGAFVRDDSVSSLISLITQTPELQGYATLHLYQALQEDIIQQPLVQVAVWCIGEYGDLLVSGEPSTEEPPIQIPESDVLSLIESILRSPHSSVITKEFSINALIKLTTRLSAGNIDRIRNVLRFFSRSLEVELQQRSAEYSNMFIVDHLRAPLLERMPVLVSHIAEHNENEGIVMNEPEQETINPTAIAASYHAAAQAAAAAAPASFNGGGSSLLDLLDSGFGGSATPAATSFGGGAAAAGGFGMGAAPSAGAGHDMLDLLGGGFGASAPGPTAPVSQPAASSLLDIMGDFSSPVAAAPAANPATTIVAYEKNGLRITFDLSQDPASGLLAIHVTSVNQTANAFNNFVFQAAAPKSVKLTMMQPSDAHLVPGGRVVQDMQVDNPTHRPLRFRLKINFTVNQSPVEVLDEVSNFPATFV</sequence>
<gene>
    <name evidence="11" type="ORF">CAOG_007402</name>
</gene>
<dbReference type="InterPro" id="IPR008153">
    <property type="entry name" value="GAE_dom"/>
</dbReference>
<dbReference type="GO" id="GO:0030121">
    <property type="term" value="C:AP-1 adaptor complex"/>
    <property type="evidence" value="ECO:0007669"/>
    <property type="project" value="InterPro"/>
</dbReference>
<keyword evidence="12" id="KW-1185">Reference proteome</keyword>
<evidence type="ECO:0000256" key="7">
    <source>
        <dbReference type="ARBA" id="ARBA00023136"/>
    </source>
</evidence>
<protein>
    <recommendedName>
        <fullName evidence="9">AP-1 complex subunit gamma</fullName>
    </recommendedName>
</protein>
<organism evidence="11 12">
    <name type="scientific">Capsaspora owczarzaki (strain ATCC 30864)</name>
    <dbReference type="NCBI Taxonomy" id="595528"/>
    <lineage>
        <taxon>Eukaryota</taxon>
        <taxon>Filasterea</taxon>
        <taxon>Capsaspora</taxon>
    </lineage>
</organism>
<dbReference type="Gene3D" id="2.60.40.1230">
    <property type="match status" value="1"/>
</dbReference>